<feature type="compositionally biased region" description="Polar residues" evidence="1">
    <location>
        <begin position="99"/>
        <end position="109"/>
    </location>
</feature>
<feature type="compositionally biased region" description="Polar residues" evidence="1">
    <location>
        <begin position="385"/>
        <end position="396"/>
    </location>
</feature>
<dbReference type="HOGENOM" id="CLU_461920_0_0_1"/>
<accession>B7GCI3</accession>
<feature type="region of interest" description="Disordered" evidence="1">
    <location>
        <begin position="89"/>
        <end position="121"/>
    </location>
</feature>
<keyword evidence="3" id="KW-1185">Reference proteome</keyword>
<dbReference type="PaxDb" id="2850-Phatr49982"/>
<proteinExistence type="predicted"/>
<gene>
    <name evidence="2" type="ORF">PHATRDRAFT_49982</name>
</gene>
<evidence type="ECO:0000256" key="1">
    <source>
        <dbReference type="SAM" id="MobiDB-lite"/>
    </source>
</evidence>
<dbReference type="Proteomes" id="UP000000759">
    <property type="component" value="Chromosome 26"/>
</dbReference>
<dbReference type="KEGG" id="pti:PHATRDRAFT_49982"/>
<name>B7GCI3_PHATC</name>
<feature type="region of interest" description="Disordered" evidence="1">
    <location>
        <begin position="151"/>
        <end position="185"/>
    </location>
</feature>
<feature type="compositionally biased region" description="Polar residues" evidence="1">
    <location>
        <begin position="487"/>
        <end position="501"/>
    </location>
</feature>
<reference evidence="2 3" key="1">
    <citation type="journal article" date="2008" name="Nature">
        <title>The Phaeodactylum genome reveals the evolutionary history of diatom genomes.</title>
        <authorList>
            <person name="Bowler C."/>
            <person name="Allen A.E."/>
            <person name="Badger J.H."/>
            <person name="Grimwood J."/>
            <person name="Jabbari K."/>
            <person name="Kuo A."/>
            <person name="Maheswari U."/>
            <person name="Martens C."/>
            <person name="Maumus F."/>
            <person name="Otillar R.P."/>
            <person name="Rayko E."/>
            <person name="Salamov A."/>
            <person name="Vandepoele K."/>
            <person name="Beszteri B."/>
            <person name="Gruber A."/>
            <person name="Heijde M."/>
            <person name="Katinka M."/>
            <person name="Mock T."/>
            <person name="Valentin K."/>
            <person name="Verret F."/>
            <person name="Berges J.A."/>
            <person name="Brownlee C."/>
            <person name="Cadoret J.P."/>
            <person name="Chiovitti A."/>
            <person name="Choi C.J."/>
            <person name="Coesel S."/>
            <person name="De Martino A."/>
            <person name="Detter J.C."/>
            <person name="Durkin C."/>
            <person name="Falciatore A."/>
            <person name="Fournet J."/>
            <person name="Haruta M."/>
            <person name="Huysman M.J."/>
            <person name="Jenkins B.D."/>
            <person name="Jiroutova K."/>
            <person name="Jorgensen R.E."/>
            <person name="Joubert Y."/>
            <person name="Kaplan A."/>
            <person name="Kroger N."/>
            <person name="Kroth P.G."/>
            <person name="La Roche J."/>
            <person name="Lindquist E."/>
            <person name="Lommer M."/>
            <person name="Martin-Jezequel V."/>
            <person name="Lopez P.J."/>
            <person name="Lucas S."/>
            <person name="Mangogna M."/>
            <person name="McGinnis K."/>
            <person name="Medlin L.K."/>
            <person name="Montsant A."/>
            <person name="Oudot-Le Secq M.P."/>
            <person name="Napoli C."/>
            <person name="Obornik M."/>
            <person name="Parker M.S."/>
            <person name="Petit J.L."/>
            <person name="Porcel B.M."/>
            <person name="Poulsen N."/>
            <person name="Robison M."/>
            <person name="Rychlewski L."/>
            <person name="Rynearson T.A."/>
            <person name="Schmutz J."/>
            <person name="Shapiro H."/>
            <person name="Siaut M."/>
            <person name="Stanley M."/>
            <person name="Sussman M.R."/>
            <person name="Taylor A.R."/>
            <person name="Vardi A."/>
            <person name="von Dassow P."/>
            <person name="Vyverman W."/>
            <person name="Willis A."/>
            <person name="Wyrwicz L.S."/>
            <person name="Rokhsar D.S."/>
            <person name="Weissenbach J."/>
            <person name="Armbrust E.V."/>
            <person name="Green B.R."/>
            <person name="Van de Peer Y."/>
            <person name="Grigoriev I.V."/>
        </authorList>
    </citation>
    <scope>NUCLEOTIDE SEQUENCE [LARGE SCALE GENOMIC DNA]</scope>
    <source>
        <strain evidence="2 3">CCAP 1055/1</strain>
    </source>
</reference>
<evidence type="ECO:0000313" key="3">
    <source>
        <dbReference type="Proteomes" id="UP000000759"/>
    </source>
</evidence>
<dbReference type="EMBL" id="CM000628">
    <property type="protein sequence ID" value="EEC43613.1"/>
    <property type="molecule type" value="Genomic_DNA"/>
</dbReference>
<dbReference type="RefSeq" id="XP_002184877.1">
    <property type="nucleotide sequence ID" value="XM_002184841.1"/>
</dbReference>
<feature type="region of interest" description="Disordered" evidence="1">
    <location>
        <begin position="317"/>
        <end position="404"/>
    </location>
</feature>
<dbReference type="AlphaFoldDB" id="B7GCI3"/>
<protein>
    <submittedName>
        <fullName evidence="2">Uncharacterized protein</fullName>
    </submittedName>
</protein>
<feature type="compositionally biased region" description="Low complexity" evidence="1">
    <location>
        <begin position="327"/>
        <end position="359"/>
    </location>
</feature>
<feature type="region of interest" description="Disordered" evidence="1">
    <location>
        <begin position="426"/>
        <end position="461"/>
    </location>
</feature>
<feature type="region of interest" description="Disordered" evidence="1">
    <location>
        <begin position="202"/>
        <end position="238"/>
    </location>
</feature>
<feature type="compositionally biased region" description="Low complexity" evidence="1">
    <location>
        <begin position="216"/>
        <end position="238"/>
    </location>
</feature>
<feature type="region of interest" description="Disordered" evidence="1">
    <location>
        <begin position="481"/>
        <end position="522"/>
    </location>
</feature>
<dbReference type="GeneID" id="7198770"/>
<organism evidence="2 3">
    <name type="scientific">Phaeodactylum tricornutum (strain CCAP 1055/1)</name>
    <dbReference type="NCBI Taxonomy" id="556484"/>
    <lineage>
        <taxon>Eukaryota</taxon>
        <taxon>Sar</taxon>
        <taxon>Stramenopiles</taxon>
        <taxon>Ochrophyta</taxon>
        <taxon>Bacillariophyta</taxon>
        <taxon>Bacillariophyceae</taxon>
        <taxon>Bacillariophycidae</taxon>
        <taxon>Naviculales</taxon>
        <taxon>Phaeodactylaceae</taxon>
        <taxon>Phaeodactylum</taxon>
    </lineage>
</organism>
<dbReference type="InParanoid" id="B7GCI3"/>
<sequence>MSERGLSSPRGKSTFPVIRRNSFNESEYSRSSYESLGLVDHVHRLEALLSNSLETSSTLQTCVDEDDDLAAELKRLEHAEQLLRQELEDLEVNGVPKPDSSTQGVFSSDNRARERTLSASREELTVSNVEDDDDDADDMFNYMLNFTTGASPLSTSKGRLKTDSDRFDAISTPPHTPPRTVLSPLRQRRLDVLGLDDNASFHEQSCAQEDGNTRRSSSWSVEDWSSYNQPSEGSLESESIESGSVFSNLGVASVDRSSSFPVDVLARGDVDDEDKPVKATKVDVLADGDVVEVEEIDEVPLEAADTLASSTPWARRRIHNQTEMQQSKSTTPIISSRSITTSADTVQSSSIEVSRSPSSAAIPKRIPAITPRHTKTPEYDHFQGPDTSSQHTIPTRKSSRKKNEWSAMLSHSGKAKVILRPLANDRPATTRDNSMSPRLFPKTRNSPSAFGNGHAVETRGILQTETYPSSISKCDDPQRFEDLQSFGAGSQNPAQQQANDESTSRRVGSLVSAAPRQDTRRPKVPHRIAMGYAHHQLRDDDDQDAQVSTCGWKFGGERTSNGIFFCLALIALVLTRSPCSAVAARKATLRYSIDYYSTGGAPHLAGILHLFQYH</sequence>
<feature type="compositionally biased region" description="Basic and acidic residues" evidence="1">
    <location>
        <begin position="110"/>
        <end position="121"/>
    </location>
</feature>
<reference evidence="3" key="2">
    <citation type="submission" date="2008-08" db="EMBL/GenBank/DDBJ databases">
        <authorList>
            <consortium name="Diatom Consortium"/>
            <person name="Grigoriev I."/>
            <person name="Grimwood J."/>
            <person name="Kuo A."/>
            <person name="Otillar R.P."/>
            <person name="Salamov A."/>
            <person name="Detter J.C."/>
            <person name="Lindquist E."/>
            <person name="Shapiro H."/>
            <person name="Lucas S."/>
            <person name="Glavina del Rio T."/>
            <person name="Pitluck S."/>
            <person name="Rokhsar D."/>
            <person name="Bowler C."/>
        </authorList>
    </citation>
    <scope>GENOME REANNOTATION</scope>
    <source>
        <strain evidence="3">CCAP 1055/1</strain>
    </source>
</reference>
<evidence type="ECO:0000313" key="2">
    <source>
        <dbReference type="EMBL" id="EEC43613.1"/>
    </source>
</evidence>